<dbReference type="AlphaFoldDB" id="A0A1F5NSN3"/>
<comment type="caution">
    <text evidence="2">The sequence shown here is derived from an EMBL/GenBank/DDBJ whole genome shotgun (WGS) entry which is preliminary data.</text>
</comment>
<feature type="transmembrane region" description="Helical" evidence="1">
    <location>
        <begin position="7"/>
        <end position="26"/>
    </location>
</feature>
<accession>A0A1F5NSN3</accession>
<name>A0A1F5NSN3_9BACT</name>
<dbReference type="EMBL" id="MFEJ01000001">
    <property type="protein sequence ID" value="OGE80679.1"/>
    <property type="molecule type" value="Genomic_DNA"/>
</dbReference>
<keyword evidence="1" id="KW-0812">Transmembrane</keyword>
<reference evidence="2 3" key="1">
    <citation type="journal article" date="2016" name="Nat. Commun.">
        <title>Thousands of microbial genomes shed light on interconnected biogeochemical processes in an aquifer system.</title>
        <authorList>
            <person name="Anantharaman K."/>
            <person name="Brown C.T."/>
            <person name="Hug L.A."/>
            <person name="Sharon I."/>
            <person name="Castelle C.J."/>
            <person name="Probst A.J."/>
            <person name="Thomas B.C."/>
            <person name="Singh A."/>
            <person name="Wilkins M.J."/>
            <person name="Karaoz U."/>
            <person name="Brodie E.L."/>
            <person name="Williams K.H."/>
            <person name="Hubbard S.S."/>
            <person name="Banfield J.F."/>
        </authorList>
    </citation>
    <scope>NUCLEOTIDE SEQUENCE [LARGE SCALE GENOMIC DNA]</scope>
</reference>
<dbReference type="Proteomes" id="UP000176233">
    <property type="component" value="Unassembled WGS sequence"/>
</dbReference>
<evidence type="ECO:0000313" key="2">
    <source>
        <dbReference type="EMBL" id="OGE80679.1"/>
    </source>
</evidence>
<feature type="transmembrane region" description="Helical" evidence="1">
    <location>
        <begin position="80"/>
        <end position="95"/>
    </location>
</feature>
<proteinExistence type="predicted"/>
<evidence type="ECO:0000256" key="1">
    <source>
        <dbReference type="SAM" id="Phobius"/>
    </source>
</evidence>
<gene>
    <name evidence="2" type="ORF">A2660_01470</name>
</gene>
<protein>
    <recommendedName>
        <fullName evidence="4">Major facilitator superfamily (MFS) profile domain-containing protein</fullName>
    </recommendedName>
</protein>
<keyword evidence="1" id="KW-0472">Membrane</keyword>
<feature type="transmembrane region" description="Helical" evidence="1">
    <location>
        <begin position="38"/>
        <end position="59"/>
    </location>
</feature>
<organism evidence="2 3">
    <name type="scientific">Candidatus Doudnabacteria bacterium RIFCSPHIGHO2_01_FULL_45_18</name>
    <dbReference type="NCBI Taxonomy" id="1817823"/>
    <lineage>
        <taxon>Bacteria</taxon>
        <taxon>Candidatus Doudnaibacteriota</taxon>
    </lineage>
</organism>
<evidence type="ECO:0000313" key="3">
    <source>
        <dbReference type="Proteomes" id="UP000176233"/>
    </source>
</evidence>
<evidence type="ECO:0008006" key="4">
    <source>
        <dbReference type="Google" id="ProtNLM"/>
    </source>
</evidence>
<feature type="transmembrane region" description="Helical" evidence="1">
    <location>
        <begin position="101"/>
        <end position="120"/>
    </location>
</feature>
<keyword evidence="1" id="KW-1133">Transmembrane helix</keyword>
<sequence length="127" mass="14854">MHKIKLYSVFLTVLAIIFGIALIILINILRPDNLVNLLLFYFLIAGLVFSATTVTGYYFRRRFGVRELFNLYFSQSSRQGLWFTILILTSLFLLSRDWFTWLNASFLVLTLICLEAYLLTKKNNINN</sequence>